<reference evidence="7" key="4">
    <citation type="journal article" date="2019" name="Int. J. Syst. Evol. Microbiol.">
        <title>The Global Catalogue of Microorganisms (GCM) 10K type strain sequencing project: providing services to taxonomists for standard genome sequencing and annotation.</title>
        <authorList>
            <consortium name="The Broad Institute Genomics Platform"/>
            <consortium name="The Broad Institute Genome Sequencing Center for Infectious Disease"/>
            <person name="Wu L."/>
            <person name="Ma J."/>
        </authorList>
    </citation>
    <scope>NUCLEOTIDE SEQUENCE [LARGE SCALE GENOMIC DNA]</scope>
    <source>
        <strain evidence="7">CGMCC 1.12707</strain>
    </source>
</reference>
<dbReference type="Pfam" id="PF18962">
    <property type="entry name" value="Por_Secre_tail"/>
    <property type="match status" value="1"/>
</dbReference>
<evidence type="ECO:0000256" key="1">
    <source>
        <dbReference type="ARBA" id="ARBA00022729"/>
    </source>
</evidence>
<dbReference type="PANTHER" id="PTHR42754">
    <property type="entry name" value="ENDOGLUCANASE"/>
    <property type="match status" value="1"/>
</dbReference>
<gene>
    <name evidence="4" type="ORF">GCM10010984_21900</name>
    <name evidence="5" type="ORF">SAMN05443634_10273</name>
</gene>
<protein>
    <submittedName>
        <fullName evidence="5">Delta-60 repeat domain-containing protein/Por secretion system C-terminal sorting domain-containing protein</fullName>
    </submittedName>
</protein>
<dbReference type="InterPro" id="IPR026444">
    <property type="entry name" value="Secre_tail"/>
</dbReference>
<evidence type="ECO:0000313" key="6">
    <source>
        <dbReference type="Proteomes" id="UP000184120"/>
    </source>
</evidence>
<feature type="chain" id="PRO_5009921162" evidence="2">
    <location>
        <begin position="23"/>
        <end position="1022"/>
    </location>
</feature>
<dbReference type="SUPFAM" id="SSF63829">
    <property type="entry name" value="Calcium-dependent phosphotriesterase"/>
    <property type="match status" value="2"/>
</dbReference>
<dbReference type="RefSeq" id="WP_072929376.1">
    <property type="nucleotide sequence ID" value="NZ_BMFL01000014.1"/>
</dbReference>
<dbReference type="SUPFAM" id="SSF101898">
    <property type="entry name" value="NHL repeat"/>
    <property type="match status" value="1"/>
</dbReference>
<dbReference type="NCBIfam" id="TIGR02608">
    <property type="entry name" value="delta_60_rpt"/>
    <property type="match status" value="2"/>
</dbReference>
<dbReference type="STRING" id="1434701.SAMN05443634_10273"/>
<dbReference type="PANTHER" id="PTHR42754:SF1">
    <property type="entry name" value="LIPOPROTEIN"/>
    <property type="match status" value="1"/>
</dbReference>
<reference evidence="6" key="2">
    <citation type="submission" date="2016-11" db="EMBL/GenBank/DDBJ databases">
        <authorList>
            <person name="Varghese N."/>
            <person name="Submissions S."/>
        </authorList>
    </citation>
    <scope>NUCLEOTIDE SEQUENCE [LARGE SCALE GENOMIC DNA]</scope>
    <source>
        <strain evidence="6">DSM 27989</strain>
    </source>
</reference>
<dbReference type="NCBIfam" id="TIGR04183">
    <property type="entry name" value="Por_Secre_tail"/>
    <property type="match status" value="1"/>
</dbReference>
<keyword evidence="1 2" id="KW-0732">Signal</keyword>
<dbReference type="AlphaFoldDB" id="A0A1M6TSE7"/>
<dbReference type="Proteomes" id="UP000650994">
    <property type="component" value="Unassembled WGS sequence"/>
</dbReference>
<sequence>MNFTIKSTASLIAVTVCTIVTAQSTILKEQNGYKVSKNFGSISLLNPQPTGLKKSEQNKTIINPTEKMLSKIKSQVLRDNKNKFDFFGGEVYKGNSIPYASVTDGNGNTYITGGSSNENQPSGDFFTIKVGPDGQIIWQKREQASLYAVEHGTHIIFDNEGNIVVSGLKWNGNDMDIRLVKYSTDGTKLFDTSFDNGTKGLEIPSHLTTDSNGNIYLSGITWSGNSVDYVTLKYNSKGEKLWHKTENPANRESWNEATAVAVDNIGNVIVTGYSPNAEGWLNYHTIKYTADGTKIWEQAYNYKSTDPENIADVTNSVPAAITTDADNNIYVTGTFDTYLNRIGTIKYNANGEEQWVQSHRSQEEQTNGWQIALHNNKLYVSGNHSGSFSDDGTVLLSYNTDGTQNWVTETNGLIQSDHNKLSFDTNGNIIIAANGMTPGAEAWEQDVAARAYKYSPDGNLLGESAFVISTTTGTATMGRMAGVGTDNNGNVYFSVNSFYTQSGNVFETIKSSFGNTVPEKQWSAKYTNLGSSEAIMLNSFSDNKGSTFSTGSYYSYADEMLNMNYFLVKHNEDGTVAWNILYNSKNGNPADGIIGKADTNGNVYVGLIPSFEQSPSKLKLIKLSPEGSRVWVKEIDWSNSSAFVLTPLADGSLYFSGRSGNTIVGIKYNADGTEAWKTSVPGIAGQVNTANVNSNGQLTLTTRNFAAVQFNTNGTINWTAPVSIPGQTITASDMHIAKDGSVYINGNTAQDDMVIVKLDTAGKMQWYKTYGDQDRSERSYTVKSFSDGGVALVGYSLAINGDIHNVIQKYSADGELLWNVKSDNMRYYNDFHIDADDKVYILNQEIIDPSAHKIVSVFFPVGALLTFDKNGENKNEEYFIGPEYSEFYGRRLVPNSNNKLLVAGTVADQSFYRGLYFFETEHKSTLGLSDNLPVDSKNDVLGQNYPNPVSSITTIPFTLTNGGKAVINLYNIQGQYITKIADGNYSAGKNNVTFDIKSLVPGVYFYTLESKGFKQTKKMIVK</sequence>
<accession>A0A1M6TSE7</accession>
<keyword evidence="7" id="KW-1185">Reference proteome</keyword>
<evidence type="ECO:0000313" key="7">
    <source>
        <dbReference type="Proteomes" id="UP000650994"/>
    </source>
</evidence>
<dbReference type="Gene3D" id="2.120.10.30">
    <property type="entry name" value="TolB, C-terminal domain"/>
    <property type="match status" value="1"/>
</dbReference>
<reference evidence="4" key="1">
    <citation type="journal article" date="2014" name="Int. J. Syst. Evol. Microbiol.">
        <title>Complete genome of a new Firmicutes species belonging to the dominant human colonic microbiota ('Ruminococcus bicirculans') reveals two chromosomes and a selective capacity to utilize plant glucans.</title>
        <authorList>
            <consortium name="NISC Comparative Sequencing Program"/>
            <person name="Wegmann U."/>
            <person name="Louis P."/>
            <person name="Goesmann A."/>
            <person name="Henrissat B."/>
            <person name="Duncan S.H."/>
            <person name="Flint H.J."/>
        </authorList>
    </citation>
    <scope>NUCLEOTIDE SEQUENCE</scope>
    <source>
        <strain evidence="4">CGMCC 1.12707</strain>
    </source>
</reference>
<reference evidence="4" key="5">
    <citation type="submission" date="2024-05" db="EMBL/GenBank/DDBJ databases">
        <authorList>
            <person name="Sun Q."/>
            <person name="Zhou Y."/>
        </authorList>
    </citation>
    <scope>NUCLEOTIDE SEQUENCE</scope>
    <source>
        <strain evidence="4">CGMCC 1.12707</strain>
    </source>
</reference>
<reference evidence="5" key="3">
    <citation type="submission" date="2016-11" db="EMBL/GenBank/DDBJ databases">
        <authorList>
            <person name="Jaros S."/>
            <person name="Januszkiewicz K."/>
            <person name="Wedrychowicz H."/>
        </authorList>
    </citation>
    <scope>NUCLEOTIDE SEQUENCE [LARGE SCALE GENOMIC DNA]</scope>
    <source>
        <strain evidence="5">DSM 27989</strain>
    </source>
</reference>
<dbReference type="Proteomes" id="UP000184120">
    <property type="component" value="Unassembled WGS sequence"/>
</dbReference>
<dbReference type="InterPro" id="IPR011042">
    <property type="entry name" value="6-blade_b-propeller_TolB-like"/>
</dbReference>
<organism evidence="5 6">
    <name type="scientific">Chishuiella changwenlii</name>
    <dbReference type="NCBI Taxonomy" id="1434701"/>
    <lineage>
        <taxon>Bacteria</taxon>
        <taxon>Pseudomonadati</taxon>
        <taxon>Bacteroidota</taxon>
        <taxon>Flavobacteriia</taxon>
        <taxon>Flavobacteriales</taxon>
        <taxon>Weeksellaceae</taxon>
        <taxon>Chishuiella</taxon>
    </lineage>
</organism>
<dbReference type="OrthoDB" id="9811934at2"/>
<dbReference type="EMBL" id="FRBH01000002">
    <property type="protein sequence ID" value="SHK59871.1"/>
    <property type="molecule type" value="Genomic_DNA"/>
</dbReference>
<dbReference type="EMBL" id="BMFL01000014">
    <property type="protein sequence ID" value="GGF04192.1"/>
    <property type="molecule type" value="Genomic_DNA"/>
</dbReference>
<feature type="domain" description="Secretion system C-terminal sorting" evidence="3">
    <location>
        <begin position="945"/>
        <end position="1021"/>
    </location>
</feature>
<feature type="signal peptide" evidence="2">
    <location>
        <begin position="1"/>
        <end position="22"/>
    </location>
</feature>
<evidence type="ECO:0000313" key="5">
    <source>
        <dbReference type="EMBL" id="SHK59871.1"/>
    </source>
</evidence>
<evidence type="ECO:0000259" key="3">
    <source>
        <dbReference type="Pfam" id="PF18962"/>
    </source>
</evidence>
<proteinExistence type="predicted"/>
<dbReference type="Gene3D" id="2.80.10.50">
    <property type="match status" value="2"/>
</dbReference>
<dbReference type="InterPro" id="IPR013431">
    <property type="entry name" value="Delta_60_rpt"/>
</dbReference>
<evidence type="ECO:0000256" key="2">
    <source>
        <dbReference type="SAM" id="SignalP"/>
    </source>
</evidence>
<evidence type="ECO:0000313" key="4">
    <source>
        <dbReference type="EMBL" id="GGF04192.1"/>
    </source>
</evidence>
<name>A0A1M6TSE7_9FLAO</name>